<protein>
    <submittedName>
        <fullName evidence="3">Uncharacterized protein</fullName>
    </submittedName>
</protein>
<feature type="signal peptide" evidence="2">
    <location>
        <begin position="1"/>
        <end position="16"/>
    </location>
</feature>
<organism evidence="3 4">
    <name type="scientific">Rhynchophorus ferrugineus</name>
    <name type="common">Red palm weevil</name>
    <name type="synonym">Curculio ferrugineus</name>
    <dbReference type="NCBI Taxonomy" id="354439"/>
    <lineage>
        <taxon>Eukaryota</taxon>
        <taxon>Metazoa</taxon>
        <taxon>Ecdysozoa</taxon>
        <taxon>Arthropoda</taxon>
        <taxon>Hexapoda</taxon>
        <taxon>Insecta</taxon>
        <taxon>Pterygota</taxon>
        <taxon>Neoptera</taxon>
        <taxon>Endopterygota</taxon>
        <taxon>Coleoptera</taxon>
        <taxon>Polyphaga</taxon>
        <taxon>Cucujiformia</taxon>
        <taxon>Curculionidae</taxon>
        <taxon>Dryophthorinae</taxon>
        <taxon>Rhynchophorus</taxon>
    </lineage>
</organism>
<keyword evidence="2" id="KW-0732">Signal</keyword>
<feature type="region of interest" description="Disordered" evidence="1">
    <location>
        <begin position="58"/>
        <end position="82"/>
    </location>
</feature>
<dbReference type="Proteomes" id="UP000625711">
    <property type="component" value="Unassembled WGS sequence"/>
</dbReference>
<evidence type="ECO:0000256" key="1">
    <source>
        <dbReference type="SAM" id="MobiDB-lite"/>
    </source>
</evidence>
<dbReference type="AlphaFoldDB" id="A0A834IIW0"/>
<dbReference type="OrthoDB" id="8197773at2759"/>
<dbReference type="EMBL" id="JAACXV010000391">
    <property type="protein sequence ID" value="KAF7278710.1"/>
    <property type="molecule type" value="Genomic_DNA"/>
</dbReference>
<reference evidence="3" key="1">
    <citation type="submission" date="2020-08" db="EMBL/GenBank/DDBJ databases">
        <title>Genome sequencing and assembly of the red palm weevil Rhynchophorus ferrugineus.</title>
        <authorList>
            <person name="Dias G.B."/>
            <person name="Bergman C.M."/>
            <person name="Manee M."/>
        </authorList>
    </citation>
    <scope>NUCLEOTIDE SEQUENCE</scope>
    <source>
        <strain evidence="3">AA-2017</strain>
        <tissue evidence="3">Whole larva</tissue>
    </source>
</reference>
<feature type="chain" id="PRO_5032928004" evidence="2">
    <location>
        <begin position="17"/>
        <end position="294"/>
    </location>
</feature>
<comment type="caution">
    <text evidence="3">The sequence shown here is derived from an EMBL/GenBank/DDBJ whole genome shotgun (WGS) entry which is preliminary data.</text>
</comment>
<sequence>MYIVLGVICCVQIVTSDVLRGPAKVETNPKFSSSYIPAAMQIIAHDTELMKYVIKPPQGPTTTTSTTMRPTPPHKPGIYAPSKPLGPPGKVNFYKEYVKMQQRPSGPNYFDRYYSIDQYDDSQGRAFRQTNNDIPTDIDNYFGKGFGEVLRLANSIDSDAPVGYEEEQVLDFSRHFEDPDSHLRYELLRQKRVPPTQAYVSLLSLYDLLNKESKRLMLNKYAGYEQGVLDNLIKFSSSTSSYQLKSVLNRVVEQKEIRRNDIITKIKDLLTDLDNENSFINKALKDIPPLVFAP</sequence>
<evidence type="ECO:0000313" key="4">
    <source>
        <dbReference type="Proteomes" id="UP000625711"/>
    </source>
</evidence>
<keyword evidence="4" id="KW-1185">Reference proteome</keyword>
<feature type="compositionally biased region" description="Low complexity" evidence="1">
    <location>
        <begin position="60"/>
        <end position="69"/>
    </location>
</feature>
<proteinExistence type="predicted"/>
<name>A0A834IIW0_RHYFE</name>
<evidence type="ECO:0000313" key="3">
    <source>
        <dbReference type="EMBL" id="KAF7278710.1"/>
    </source>
</evidence>
<evidence type="ECO:0000256" key="2">
    <source>
        <dbReference type="SAM" id="SignalP"/>
    </source>
</evidence>
<gene>
    <name evidence="3" type="ORF">GWI33_008087</name>
</gene>
<accession>A0A834IIW0</accession>